<accession>A0A1Y1YE97</accession>
<dbReference type="EMBL" id="MCFA01000267">
    <property type="protein sequence ID" value="ORX95924.1"/>
    <property type="molecule type" value="Genomic_DNA"/>
</dbReference>
<feature type="transmembrane region" description="Helical" evidence="2">
    <location>
        <begin position="299"/>
        <end position="321"/>
    </location>
</feature>
<dbReference type="PANTHER" id="PTHR28019:SF7">
    <property type="entry name" value="SUR7 PROTEIN"/>
    <property type="match status" value="1"/>
</dbReference>
<evidence type="ECO:0008006" key="5">
    <source>
        <dbReference type="Google" id="ProtNLM"/>
    </source>
</evidence>
<dbReference type="AlphaFoldDB" id="A0A1Y1YE97"/>
<dbReference type="GO" id="GO:0005886">
    <property type="term" value="C:plasma membrane"/>
    <property type="evidence" value="ECO:0007669"/>
    <property type="project" value="InterPro"/>
</dbReference>
<evidence type="ECO:0000256" key="1">
    <source>
        <dbReference type="SAM" id="MobiDB-lite"/>
    </source>
</evidence>
<name>A0A1Y1YE97_9PLEO</name>
<evidence type="ECO:0000313" key="3">
    <source>
        <dbReference type="EMBL" id="ORX95924.1"/>
    </source>
</evidence>
<feature type="region of interest" description="Disordered" evidence="1">
    <location>
        <begin position="354"/>
        <end position="388"/>
    </location>
</feature>
<sequence length="388" mass="41230">MAVLRITALCPLAFAVVSFAFSLVLLLAGSRPGYLNDDFMIALNSSKLGQNIIRFEPATSTAAASSATSAKATSSSSPFDFLNPLSTASPLNPNNPNNPLEPILGPLIDNATGAIDGGLQNGMNAIVEAVVQGAGVRDFYNLYIESICEGDTTGTNGIHLTDCSSYDDRSAVFYNISKNLRSNIVIGTTNVSAPFITSLMSTSSSISSTFTAILKTIIASLIVALVGSGLTFLLGLPAILFGGSKVLIYALVFSSSLAYTFQLLAAILVTALIGVIVTVVNSIGESLGLFIKQGGKLLLLAWLAWAFASLAGLYWLAVWFVEVRSWSFVRRARTRQERENWRNAVTAMLGDLRGGNREARVSADQEEKASRPRAPAHAPRLSHTATSR</sequence>
<dbReference type="OrthoDB" id="4159154at2759"/>
<organism evidence="3 4">
    <name type="scientific">Clohesyomyces aquaticus</name>
    <dbReference type="NCBI Taxonomy" id="1231657"/>
    <lineage>
        <taxon>Eukaryota</taxon>
        <taxon>Fungi</taxon>
        <taxon>Dikarya</taxon>
        <taxon>Ascomycota</taxon>
        <taxon>Pezizomycotina</taxon>
        <taxon>Dothideomycetes</taxon>
        <taxon>Pleosporomycetidae</taxon>
        <taxon>Pleosporales</taxon>
        <taxon>Lindgomycetaceae</taxon>
        <taxon>Clohesyomyces</taxon>
    </lineage>
</organism>
<protein>
    <recommendedName>
        <fullName evidence="5">Actin cortical patch SUR7/pH-response regulator pali</fullName>
    </recommendedName>
</protein>
<keyword evidence="2" id="KW-1133">Transmembrane helix</keyword>
<feature type="transmembrane region" description="Helical" evidence="2">
    <location>
        <begin position="246"/>
        <end position="279"/>
    </location>
</feature>
<dbReference type="Proteomes" id="UP000193144">
    <property type="component" value="Unassembled WGS sequence"/>
</dbReference>
<gene>
    <name evidence="3" type="ORF">BCR34DRAFT_619799</name>
</gene>
<keyword evidence="4" id="KW-1185">Reference proteome</keyword>
<proteinExistence type="predicted"/>
<keyword evidence="2" id="KW-0472">Membrane</keyword>
<comment type="caution">
    <text evidence="3">The sequence shown here is derived from an EMBL/GenBank/DDBJ whole genome shotgun (WGS) entry which is preliminary data.</text>
</comment>
<dbReference type="GO" id="GO:0051285">
    <property type="term" value="C:cell cortex of cell tip"/>
    <property type="evidence" value="ECO:0007669"/>
    <property type="project" value="TreeGrafter"/>
</dbReference>
<dbReference type="PANTHER" id="PTHR28019">
    <property type="entry name" value="CELL MEMBRANE PROTEIN YLR413W-RELATED"/>
    <property type="match status" value="1"/>
</dbReference>
<feature type="compositionally biased region" description="Basic and acidic residues" evidence="1">
    <location>
        <begin position="354"/>
        <end position="370"/>
    </location>
</feature>
<feature type="transmembrane region" description="Helical" evidence="2">
    <location>
        <begin position="212"/>
        <end position="234"/>
    </location>
</feature>
<reference evidence="3 4" key="1">
    <citation type="submission" date="2016-07" db="EMBL/GenBank/DDBJ databases">
        <title>Pervasive Adenine N6-methylation of Active Genes in Fungi.</title>
        <authorList>
            <consortium name="DOE Joint Genome Institute"/>
            <person name="Mondo S.J."/>
            <person name="Dannebaum R.O."/>
            <person name="Kuo R.C."/>
            <person name="Labutti K."/>
            <person name="Haridas S."/>
            <person name="Kuo A."/>
            <person name="Salamov A."/>
            <person name="Ahrendt S.R."/>
            <person name="Lipzen A."/>
            <person name="Sullivan W."/>
            <person name="Andreopoulos W.B."/>
            <person name="Clum A."/>
            <person name="Lindquist E."/>
            <person name="Daum C."/>
            <person name="Ramamoorthy G.K."/>
            <person name="Gryganskyi A."/>
            <person name="Culley D."/>
            <person name="Magnuson J.K."/>
            <person name="James T.Y."/>
            <person name="O'Malley M.A."/>
            <person name="Stajich J.E."/>
            <person name="Spatafora J.W."/>
            <person name="Visel A."/>
            <person name="Grigoriev I.V."/>
        </authorList>
    </citation>
    <scope>NUCLEOTIDE SEQUENCE [LARGE SCALE GENOMIC DNA]</scope>
    <source>
        <strain evidence="3 4">CBS 115471</strain>
    </source>
</reference>
<evidence type="ECO:0000256" key="2">
    <source>
        <dbReference type="SAM" id="Phobius"/>
    </source>
</evidence>
<keyword evidence="2" id="KW-0812">Transmembrane</keyword>
<dbReference type="InterPro" id="IPR052413">
    <property type="entry name" value="SUR7_domain"/>
</dbReference>
<evidence type="ECO:0000313" key="4">
    <source>
        <dbReference type="Proteomes" id="UP000193144"/>
    </source>
</evidence>
<dbReference type="GO" id="GO:0031505">
    <property type="term" value="P:fungal-type cell wall organization"/>
    <property type="evidence" value="ECO:0007669"/>
    <property type="project" value="TreeGrafter"/>
</dbReference>